<evidence type="ECO:0000313" key="1">
    <source>
        <dbReference type="EMBL" id="KYF43949.1"/>
    </source>
</evidence>
<protein>
    <submittedName>
        <fullName evidence="1">DHHC zinc finger domain-containing protein</fullName>
    </submittedName>
</protein>
<gene>
    <name evidence="1" type="ORF">TGARI_284170A</name>
</gene>
<evidence type="ECO:0000313" key="2">
    <source>
        <dbReference type="Proteomes" id="UP000074247"/>
    </source>
</evidence>
<reference evidence="1 2" key="1">
    <citation type="journal article" date="2016" name="Nat. Commun.">
        <title>Local admixture of amplified and diversified secreted pathogenesis determinants shapes mosaic Toxoplasma gondii genomes.</title>
        <authorList>
            <person name="Lorenzi H."/>
            <person name="Khan A."/>
            <person name="Behnke M.S."/>
            <person name="Namasivayam S."/>
            <person name="Swapna L.S."/>
            <person name="Hadjithomas M."/>
            <person name="Karamycheva S."/>
            <person name="Pinney D."/>
            <person name="Brunk B.P."/>
            <person name="Ajioka J.W."/>
            <person name="Ajzenberg D."/>
            <person name="Boothroyd J.C."/>
            <person name="Boyle J.P."/>
            <person name="Darde M.L."/>
            <person name="Diaz-Miranda M.A."/>
            <person name="Dubey J.P."/>
            <person name="Fritz H.M."/>
            <person name="Gennari S.M."/>
            <person name="Gregory B.D."/>
            <person name="Kim K."/>
            <person name="Saeij J.P."/>
            <person name="Su C."/>
            <person name="White M.W."/>
            <person name="Zhu X.Q."/>
            <person name="Howe D.K."/>
            <person name="Rosenthal B.M."/>
            <person name="Grigg M.E."/>
            <person name="Parkinson J."/>
            <person name="Liu L."/>
            <person name="Kissinger J.C."/>
            <person name="Roos D.S."/>
            <person name="Sibley L.D."/>
        </authorList>
    </citation>
    <scope>NUCLEOTIDE SEQUENCE [LARGE SCALE GENOMIC DNA]</scope>
    <source>
        <strain evidence="1 2">ARI</strain>
    </source>
</reference>
<dbReference type="EMBL" id="AGQS02004539">
    <property type="protein sequence ID" value="KYF43949.1"/>
    <property type="molecule type" value="Genomic_DNA"/>
</dbReference>
<name>A0A139XYS6_TOXGO</name>
<proteinExistence type="predicted"/>
<sequence length="33" mass="3516">MELSFQPHPQGTPVVGGTVWFNRDVGGIVCACI</sequence>
<accession>A0A139XYS6</accession>
<comment type="caution">
    <text evidence="1">The sequence shown here is derived from an EMBL/GenBank/DDBJ whole genome shotgun (WGS) entry which is preliminary data.</text>
</comment>
<organism evidence="1 2">
    <name type="scientific">Toxoplasma gondii ARI</name>
    <dbReference type="NCBI Taxonomy" id="1074872"/>
    <lineage>
        <taxon>Eukaryota</taxon>
        <taxon>Sar</taxon>
        <taxon>Alveolata</taxon>
        <taxon>Apicomplexa</taxon>
        <taxon>Conoidasida</taxon>
        <taxon>Coccidia</taxon>
        <taxon>Eucoccidiorida</taxon>
        <taxon>Eimeriorina</taxon>
        <taxon>Sarcocystidae</taxon>
        <taxon>Toxoplasma</taxon>
    </lineage>
</organism>
<dbReference type="AlphaFoldDB" id="A0A139XYS6"/>
<feature type="non-terminal residue" evidence="1">
    <location>
        <position position="33"/>
    </location>
</feature>
<dbReference type="Proteomes" id="UP000074247">
    <property type="component" value="Unassembled WGS sequence"/>
</dbReference>
<dbReference type="VEuPathDB" id="ToxoDB:TGARI_284170A"/>